<dbReference type="EMBL" id="ADLK01000031">
    <property type="protein sequence ID" value="KMW16339.1"/>
    <property type="molecule type" value="Genomic_DNA"/>
</dbReference>
<sequence length="144" mass="15032">MTGIIVTGHGHFPTGLLSAIALVAGRPENTAGVDFPEGCSPSDLKEAMIGSVKALEGEEILILADLVGGTPFNVAAALREELRDRRIKVMAGVNMAGLVEAVFSRPVYGLDELAAAVLAAGREGIRDLDCLDSEGQEPEFEDGL</sequence>
<keyword evidence="5" id="KW-0808">Transferase</keyword>
<dbReference type="SUPFAM" id="SSF53062">
    <property type="entry name" value="PTS system fructose IIA component-like"/>
    <property type="match status" value="1"/>
</dbReference>
<reference evidence="9 10" key="1">
    <citation type="submission" date="2011-04" db="EMBL/GenBank/DDBJ databases">
        <title>The Genome Sequence of Clostridium citroniae WAL-19142.</title>
        <authorList>
            <consortium name="The Broad Institute Genome Sequencing Platform"/>
            <person name="Earl A."/>
            <person name="Ward D."/>
            <person name="Feldgarden M."/>
            <person name="Gevers D."/>
            <person name="Warren Y.A."/>
            <person name="Tyrrell K.L."/>
            <person name="Citron D.M."/>
            <person name="Goldstein E.J."/>
            <person name="Daigneault M."/>
            <person name="Allen-Vercoe E."/>
            <person name="Young S.K."/>
            <person name="Zeng Q."/>
            <person name="Gargeya S."/>
            <person name="Fitzgerald M."/>
            <person name="Haas B."/>
            <person name="Abouelleil A."/>
            <person name="Alvarado L."/>
            <person name="Arachchi H.M."/>
            <person name="Berlin A."/>
            <person name="Brown A."/>
            <person name="Chapman S.B."/>
            <person name="Chen Z."/>
            <person name="Dunbar C."/>
            <person name="Freedman E."/>
            <person name="Gearin G."/>
            <person name="Gellesch M."/>
            <person name="Goldberg J."/>
            <person name="Griggs A."/>
            <person name="Gujja S."/>
            <person name="Heilman E.R."/>
            <person name="Heiman D."/>
            <person name="Howarth C."/>
            <person name="Larson L."/>
            <person name="Lui A."/>
            <person name="MacDonald P.J."/>
            <person name="Mehta T."/>
            <person name="Montmayeur A."/>
            <person name="Murphy C."/>
            <person name="Neiman D."/>
            <person name="Pearson M."/>
            <person name="Priest M."/>
            <person name="Roberts A."/>
            <person name="Saif S."/>
            <person name="Shea T."/>
            <person name="Shenoy N."/>
            <person name="Sisk P."/>
            <person name="Stolte C."/>
            <person name="Sykes S."/>
            <person name="White J."/>
            <person name="Yandava C."/>
            <person name="Wortman J."/>
            <person name="Nusbaum C."/>
            <person name="Birren B."/>
        </authorList>
    </citation>
    <scope>NUCLEOTIDE SEQUENCE [LARGE SCALE GENOMIC DNA]</scope>
    <source>
        <strain evidence="9 10">WAL-19142</strain>
    </source>
</reference>
<dbReference type="GO" id="GO:0009401">
    <property type="term" value="P:phosphoenolpyruvate-dependent sugar phosphotransferase system"/>
    <property type="evidence" value="ECO:0007669"/>
    <property type="project" value="UniProtKB-KW"/>
</dbReference>
<keyword evidence="3" id="KW-0963">Cytoplasm</keyword>
<evidence type="ECO:0000256" key="2">
    <source>
        <dbReference type="ARBA" id="ARBA00022448"/>
    </source>
</evidence>
<name>A0A0J9BVT1_9FIRM</name>
<dbReference type="CDD" id="cd00006">
    <property type="entry name" value="PTS_IIA_man"/>
    <property type="match status" value="1"/>
</dbReference>
<dbReference type="GO" id="GO:0016301">
    <property type="term" value="F:kinase activity"/>
    <property type="evidence" value="ECO:0007669"/>
    <property type="project" value="UniProtKB-KW"/>
</dbReference>
<keyword evidence="7" id="KW-0418">Kinase</keyword>
<accession>A0A0J9BVT1</accession>
<dbReference type="GO" id="GO:0016020">
    <property type="term" value="C:membrane"/>
    <property type="evidence" value="ECO:0007669"/>
    <property type="project" value="InterPro"/>
</dbReference>
<dbReference type="InterPro" id="IPR004701">
    <property type="entry name" value="PTS_EIIA_man-typ"/>
</dbReference>
<dbReference type="Pfam" id="PF03610">
    <property type="entry name" value="EIIA-man"/>
    <property type="match status" value="1"/>
</dbReference>
<dbReference type="Gene3D" id="3.40.50.510">
    <property type="entry name" value="Phosphotransferase system, mannose-type IIA component"/>
    <property type="match status" value="1"/>
</dbReference>
<dbReference type="PATRIC" id="fig|742734.4.peg.4707"/>
<dbReference type="PANTHER" id="PTHR33799:SF1">
    <property type="entry name" value="PTS SYSTEM MANNOSE-SPECIFIC EIIAB COMPONENT-RELATED"/>
    <property type="match status" value="1"/>
</dbReference>
<evidence type="ECO:0000313" key="10">
    <source>
        <dbReference type="Proteomes" id="UP000037392"/>
    </source>
</evidence>
<dbReference type="OrthoDB" id="9799827at2"/>
<dbReference type="PROSITE" id="PS51096">
    <property type="entry name" value="PTS_EIIA_TYPE_4"/>
    <property type="match status" value="1"/>
</dbReference>
<keyword evidence="4" id="KW-0762">Sugar transport</keyword>
<gene>
    <name evidence="9" type="ORF">HMPREF9470_04393</name>
</gene>
<dbReference type="InterPro" id="IPR036662">
    <property type="entry name" value="PTS_EIIA_man-typ_sf"/>
</dbReference>
<dbReference type="PANTHER" id="PTHR33799">
    <property type="entry name" value="PTS PERMEASE-RELATED-RELATED"/>
    <property type="match status" value="1"/>
</dbReference>
<protein>
    <recommendedName>
        <fullName evidence="8">PTS EIIA type-4 domain-containing protein</fullName>
    </recommendedName>
</protein>
<organism evidence="9 10">
    <name type="scientific">[Clostridium] citroniae WAL-19142</name>
    <dbReference type="NCBI Taxonomy" id="742734"/>
    <lineage>
        <taxon>Bacteria</taxon>
        <taxon>Bacillati</taxon>
        <taxon>Bacillota</taxon>
        <taxon>Clostridia</taxon>
        <taxon>Lachnospirales</taxon>
        <taxon>Lachnospiraceae</taxon>
        <taxon>Enterocloster</taxon>
    </lineage>
</organism>
<dbReference type="InterPro" id="IPR033887">
    <property type="entry name" value="PTS_IIA_man"/>
</dbReference>
<evidence type="ECO:0000256" key="1">
    <source>
        <dbReference type="ARBA" id="ARBA00004496"/>
    </source>
</evidence>
<keyword evidence="2" id="KW-0813">Transport</keyword>
<dbReference type="InterPro" id="IPR051471">
    <property type="entry name" value="Bacterial_PTS_sugar_comp"/>
</dbReference>
<evidence type="ECO:0000256" key="3">
    <source>
        <dbReference type="ARBA" id="ARBA00022490"/>
    </source>
</evidence>
<comment type="caution">
    <text evidence="9">The sequence shown here is derived from an EMBL/GenBank/DDBJ whole genome shotgun (WGS) entry which is preliminary data.</text>
</comment>
<dbReference type="GeneID" id="93165975"/>
<evidence type="ECO:0000256" key="7">
    <source>
        <dbReference type="ARBA" id="ARBA00022777"/>
    </source>
</evidence>
<dbReference type="AlphaFoldDB" id="A0A0J9BVT1"/>
<evidence type="ECO:0000256" key="5">
    <source>
        <dbReference type="ARBA" id="ARBA00022679"/>
    </source>
</evidence>
<evidence type="ECO:0000259" key="8">
    <source>
        <dbReference type="PROSITE" id="PS51096"/>
    </source>
</evidence>
<dbReference type="RefSeq" id="WP_007869932.1">
    <property type="nucleotide sequence ID" value="NZ_KQ235882.1"/>
</dbReference>
<evidence type="ECO:0000256" key="6">
    <source>
        <dbReference type="ARBA" id="ARBA00022683"/>
    </source>
</evidence>
<comment type="subcellular location">
    <subcellularLocation>
        <location evidence="1">Cytoplasm</location>
    </subcellularLocation>
</comment>
<dbReference type="GO" id="GO:0005737">
    <property type="term" value="C:cytoplasm"/>
    <property type="evidence" value="ECO:0007669"/>
    <property type="project" value="UniProtKB-SubCell"/>
</dbReference>
<evidence type="ECO:0000313" key="9">
    <source>
        <dbReference type="EMBL" id="KMW16339.1"/>
    </source>
</evidence>
<feature type="domain" description="PTS EIIA type-4" evidence="8">
    <location>
        <begin position="1"/>
        <end position="125"/>
    </location>
</feature>
<dbReference type="Proteomes" id="UP000037392">
    <property type="component" value="Unassembled WGS sequence"/>
</dbReference>
<evidence type="ECO:0000256" key="4">
    <source>
        <dbReference type="ARBA" id="ARBA00022597"/>
    </source>
</evidence>
<proteinExistence type="predicted"/>
<keyword evidence="6" id="KW-0598">Phosphotransferase system</keyword>